<dbReference type="GO" id="GO:0022857">
    <property type="term" value="F:transmembrane transporter activity"/>
    <property type="evidence" value="ECO:0007669"/>
    <property type="project" value="InterPro"/>
</dbReference>
<reference evidence="7 8" key="1">
    <citation type="submission" date="2016-07" db="EMBL/GenBank/DDBJ databases">
        <title>Pervasive Adenine N6-methylation of Active Genes in Fungi.</title>
        <authorList>
            <consortium name="DOE Joint Genome Institute"/>
            <person name="Mondo S.J."/>
            <person name="Dannebaum R.O."/>
            <person name="Kuo R.C."/>
            <person name="Labutti K."/>
            <person name="Haridas S."/>
            <person name="Kuo A."/>
            <person name="Salamov A."/>
            <person name="Ahrendt S.R."/>
            <person name="Lipzen A."/>
            <person name="Sullivan W."/>
            <person name="Andreopoulos W.B."/>
            <person name="Clum A."/>
            <person name="Lindquist E."/>
            <person name="Daum C."/>
            <person name="Ramamoorthy G.K."/>
            <person name="Gryganskyi A."/>
            <person name="Culley D."/>
            <person name="Magnuson J.K."/>
            <person name="James T.Y."/>
            <person name="O'Malley M.A."/>
            <person name="Stajich J.E."/>
            <person name="Spatafora J.W."/>
            <person name="Visel A."/>
            <person name="Grigoriev I.V."/>
        </authorList>
    </citation>
    <scope>NUCLEOTIDE SEQUENCE [LARGE SCALE GENOMIC DNA]</scope>
    <source>
        <strain evidence="7 8">NRRL 2496</strain>
    </source>
</reference>
<feature type="transmembrane region" description="Helical" evidence="6">
    <location>
        <begin position="171"/>
        <end position="190"/>
    </location>
</feature>
<dbReference type="Gene3D" id="1.20.1740.10">
    <property type="entry name" value="Amino acid/polyamine transporter I"/>
    <property type="match status" value="1"/>
</dbReference>
<feature type="transmembrane region" description="Helical" evidence="6">
    <location>
        <begin position="45"/>
        <end position="66"/>
    </location>
</feature>
<sequence>MSKDEKLSVTYVDEKVSHTTDSQTTDYDAQRLQELGYKQEFNREISLFVQAGFSFSTMAVLPNWLVGFGGAMASGGPMSLFWGFICVSPFIMCIALAMAEHDTLAYPVNGGVYSWCYLLSSPEWGPMMAWLCGYVFVAGLLSATMTLAYSMGEYVIAIANVLNENQIDNQGANVGLYILFLIVGVAYNYLGLKFSAYLNKFMVIWVTIGTIIVVICMPVMSPTHPSAKWVFTAFTNTAGYQNSGLTFLLGLLQAGWTLIGYECGAQIAEGTKRADVTGPRGIIISVLGAIFQGIILCIATLFSIQDVEELQTSTMPVATLFLRSTNQSLAAFFLVILMVTQFGSLCNSMLASAQMIWSMARDECLPFAKFWYKLHGDRKIPLRILILQAVICTIVIMPSFGSPVYWSAIMSTAVIAVNIAYGMPYFCRLIWKRHDMVKGPFNLGKWSIPISCVAVLWIIFFSIILCFPSVNPVAPETMNWSCLMLGATVLFAMAFWYAFGRKSYKGPLQTIDGE</sequence>
<evidence type="ECO:0000256" key="4">
    <source>
        <dbReference type="ARBA" id="ARBA00022989"/>
    </source>
</evidence>
<dbReference type="InParanoid" id="A0A1X2H5Q7"/>
<feature type="transmembrane region" description="Helical" evidence="6">
    <location>
        <begin position="329"/>
        <end position="351"/>
    </location>
</feature>
<feature type="transmembrane region" description="Helical" evidence="6">
    <location>
        <begin position="282"/>
        <end position="304"/>
    </location>
</feature>
<organism evidence="7 8">
    <name type="scientific">Syncephalastrum racemosum</name>
    <name type="common">Filamentous fungus</name>
    <dbReference type="NCBI Taxonomy" id="13706"/>
    <lineage>
        <taxon>Eukaryota</taxon>
        <taxon>Fungi</taxon>
        <taxon>Fungi incertae sedis</taxon>
        <taxon>Mucoromycota</taxon>
        <taxon>Mucoromycotina</taxon>
        <taxon>Mucoromycetes</taxon>
        <taxon>Mucorales</taxon>
        <taxon>Syncephalastraceae</taxon>
        <taxon>Syncephalastrum</taxon>
    </lineage>
</organism>
<feature type="transmembrane region" description="Helical" evidence="6">
    <location>
        <begin position="78"/>
        <end position="98"/>
    </location>
</feature>
<feature type="transmembrane region" description="Helical" evidence="6">
    <location>
        <begin position="240"/>
        <end position="261"/>
    </location>
</feature>
<dbReference type="PIRSF" id="PIRSF006060">
    <property type="entry name" value="AA_transporter"/>
    <property type="match status" value="1"/>
</dbReference>
<dbReference type="InterPro" id="IPR002293">
    <property type="entry name" value="AA/rel_permease1"/>
</dbReference>
<dbReference type="EMBL" id="MCGN01000008">
    <property type="protein sequence ID" value="ORY93803.1"/>
    <property type="molecule type" value="Genomic_DNA"/>
</dbReference>
<feature type="transmembrane region" description="Helical" evidence="6">
    <location>
        <begin position="380"/>
        <end position="398"/>
    </location>
</feature>
<evidence type="ECO:0000256" key="1">
    <source>
        <dbReference type="ARBA" id="ARBA00004141"/>
    </source>
</evidence>
<dbReference type="OMA" id="YKGPMQN"/>
<keyword evidence="8" id="KW-1185">Reference proteome</keyword>
<keyword evidence="4 6" id="KW-1133">Transmembrane helix</keyword>
<accession>A0A1X2H5Q7</accession>
<dbReference type="STRING" id="13706.A0A1X2H5Q7"/>
<feature type="transmembrane region" description="Helical" evidence="6">
    <location>
        <begin position="404"/>
        <end position="427"/>
    </location>
</feature>
<feature type="transmembrane region" description="Helical" evidence="6">
    <location>
        <begin position="477"/>
        <end position="499"/>
    </location>
</feature>
<proteinExistence type="predicted"/>
<evidence type="ECO:0000256" key="3">
    <source>
        <dbReference type="ARBA" id="ARBA00022692"/>
    </source>
</evidence>
<evidence type="ECO:0000313" key="8">
    <source>
        <dbReference type="Proteomes" id="UP000242180"/>
    </source>
</evidence>
<evidence type="ECO:0000256" key="5">
    <source>
        <dbReference type="ARBA" id="ARBA00023136"/>
    </source>
</evidence>
<protein>
    <submittedName>
        <fullName evidence="7">Amino acid/polyamine transporter I</fullName>
    </submittedName>
</protein>
<dbReference type="GO" id="GO:0016020">
    <property type="term" value="C:membrane"/>
    <property type="evidence" value="ECO:0007669"/>
    <property type="project" value="UniProtKB-SubCell"/>
</dbReference>
<evidence type="ECO:0000256" key="6">
    <source>
        <dbReference type="SAM" id="Phobius"/>
    </source>
</evidence>
<evidence type="ECO:0000313" key="7">
    <source>
        <dbReference type="EMBL" id="ORY93803.1"/>
    </source>
</evidence>
<gene>
    <name evidence="7" type="ORF">BCR43DRAFT_516819</name>
</gene>
<dbReference type="AlphaFoldDB" id="A0A1X2H5Q7"/>
<feature type="transmembrane region" description="Helical" evidence="6">
    <location>
        <begin position="127"/>
        <end position="151"/>
    </location>
</feature>
<comment type="caution">
    <text evidence="7">The sequence shown here is derived from an EMBL/GenBank/DDBJ whole genome shotgun (WGS) entry which is preliminary data.</text>
</comment>
<feature type="transmembrane region" description="Helical" evidence="6">
    <location>
        <begin position="202"/>
        <end position="220"/>
    </location>
</feature>
<feature type="transmembrane region" description="Helical" evidence="6">
    <location>
        <begin position="448"/>
        <end position="471"/>
    </location>
</feature>
<keyword evidence="3 6" id="KW-0812">Transmembrane</keyword>
<dbReference type="Proteomes" id="UP000242180">
    <property type="component" value="Unassembled WGS sequence"/>
</dbReference>
<comment type="subcellular location">
    <subcellularLocation>
        <location evidence="1">Membrane</location>
        <topology evidence="1">Multi-pass membrane protein</topology>
    </subcellularLocation>
</comment>
<dbReference type="Pfam" id="PF13520">
    <property type="entry name" value="AA_permease_2"/>
    <property type="match status" value="1"/>
</dbReference>
<keyword evidence="5 6" id="KW-0472">Membrane</keyword>
<dbReference type="OrthoDB" id="3257095at2759"/>
<evidence type="ECO:0000256" key="2">
    <source>
        <dbReference type="ARBA" id="ARBA00022448"/>
    </source>
</evidence>
<dbReference type="PANTHER" id="PTHR45649">
    <property type="entry name" value="AMINO-ACID PERMEASE BAT1"/>
    <property type="match status" value="1"/>
</dbReference>
<dbReference type="PANTHER" id="PTHR45649:SF26">
    <property type="entry name" value="OS04G0435100 PROTEIN"/>
    <property type="match status" value="1"/>
</dbReference>
<keyword evidence="2" id="KW-0813">Transport</keyword>
<name>A0A1X2H5Q7_SYNRA</name>